<accession>A0A183AWK2</accession>
<sequence>MGLSGDLVDLSVEPVIVPYVKDKQLTMKAEVYIFMIMHLTKKAWVSVHPYVLINAFMKAGFESTLMQQPEDKCDLIENFTQYVSIVDRVFEEEIACLEFYDGESLDEFVSNQAKHRKEDECEAVNAPEVISIREAHILLDQLKLFALANAQTRSSSPSFARKAVSQVFCHSYHVNLTDDLTEELN</sequence>
<dbReference type="WBParaSite" id="ECPE_0001137201-mRNA-1">
    <property type="protein sequence ID" value="ECPE_0001137201-mRNA-1"/>
    <property type="gene ID" value="ECPE_0001137201"/>
</dbReference>
<dbReference type="OrthoDB" id="6157693at2759"/>
<evidence type="ECO:0000313" key="3">
    <source>
        <dbReference type="WBParaSite" id="ECPE_0001137201-mRNA-1"/>
    </source>
</evidence>
<dbReference type="AlphaFoldDB" id="A0A183AWK2"/>
<proteinExistence type="predicted"/>
<dbReference type="EMBL" id="UZAN01050646">
    <property type="protein sequence ID" value="VDP88361.1"/>
    <property type="molecule type" value="Genomic_DNA"/>
</dbReference>
<organism evidence="3">
    <name type="scientific">Echinostoma caproni</name>
    <dbReference type="NCBI Taxonomy" id="27848"/>
    <lineage>
        <taxon>Eukaryota</taxon>
        <taxon>Metazoa</taxon>
        <taxon>Spiralia</taxon>
        <taxon>Lophotrochozoa</taxon>
        <taxon>Platyhelminthes</taxon>
        <taxon>Trematoda</taxon>
        <taxon>Digenea</taxon>
        <taxon>Plagiorchiida</taxon>
        <taxon>Echinostomata</taxon>
        <taxon>Echinostomatoidea</taxon>
        <taxon>Echinostomatidae</taxon>
        <taxon>Echinostoma</taxon>
    </lineage>
</organism>
<evidence type="ECO:0000313" key="2">
    <source>
        <dbReference type="Proteomes" id="UP000272942"/>
    </source>
</evidence>
<evidence type="ECO:0000313" key="1">
    <source>
        <dbReference type="EMBL" id="VDP88361.1"/>
    </source>
</evidence>
<keyword evidence="2" id="KW-1185">Reference proteome</keyword>
<protein>
    <submittedName>
        <fullName evidence="3">DUF659 domain-containing protein</fullName>
    </submittedName>
</protein>
<dbReference type="Proteomes" id="UP000272942">
    <property type="component" value="Unassembled WGS sequence"/>
</dbReference>
<gene>
    <name evidence="1" type="ORF">ECPE_LOCUS11337</name>
</gene>
<reference evidence="1 2" key="2">
    <citation type="submission" date="2018-11" db="EMBL/GenBank/DDBJ databases">
        <authorList>
            <consortium name="Pathogen Informatics"/>
        </authorList>
    </citation>
    <scope>NUCLEOTIDE SEQUENCE [LARGE SCALE GENOMIC DNA]</scope>
    <source>
        <strain evidence="1 2">Egypt</strain>
    </source>
</reference>
<name>A0A183AWK2_9TREM</name>
<reference evidence="3" key="1">
    <citation type="submission" date="2016-06" db="UniProtKB">
        <authorList>
            <consortium name="WormBaseParasite"/>
        </authorList>
    </citation>
    <scope>IDENTIFICATION</scope>
</reference>